<feature type="domain" description="Arrestin C-terminal-like" evidence="2">
    <location>
        <begin position="213"/>
        <end position="340"/>
    </location>
</feature>
<dbReference type="PANTHER" id="PTHR11188:SF161">
    <property type="entry name" value="PH-RESPONSE REGULATOR PROTEIN PALF_RIM8"/>
    <property type="match status" value="1"/>
</dbReference>
<dbReference type="SUPFAM" id="SSF81296">
    <property type="entry name" value="E set domains"/>
    <property type="match status" value="1"/>
</dbReference>
<dbReference type="GO" id="GO:0005886">
    <property type="term" value="C:plasma membrane"/>
    <property type="evidence" value="ECO:0007669"/>
    <property type="project" value="TreeGrafter"/>
</dbReference>
<dbReference type="Gene3D" id="2.60.40.640">
    <property type="match status" value="2"/>
</dbReference>
<dbReference type="OrthoDB" id="7785529at2759"/>
<feature type="region of interest" description="Disordered" evidence="1">
    <location>
        <begin position="465"/>
        <end position="487"/>
    </location>
</feature>
<dbReference type="EMBL" id="JAEPRD010000009">
    <property type="protein sequence ID" value="KAG2211189.1"/>
    <property type="molecule type" value="Genomic_DNA"/>
</dbReference>
<dbReference type="InterPro" id="IPR014752">
    <property type="entry name" value="Arrestin-like_C"/>
</dbReference>
<organism evidence="3 4">
    <name type="scientific">Mucor saturninus</name>
    <dbReference type="NCBI Taxonomy" id="64648"/>
    <lineage>
        <taxon>Eukaryota</taxon>
        <taxon>Fungi</taxon>
        <taxon>Fungi incertae sedis</taxon>
        <taxon>Mucoromycota</taxon>
        <taxon>Mucoromycotina</taxon>
        <taxon>Mucoromycetes</taxon>
        <taxon>Mucorales</taxon>
        <taxon>Mucorineae</taxon>
        <taxon>Mucoraceae</taxon>
        <taxon>Mucor</taxon>
    </lineage>
</organism>
<dbReference type="Pfam" id="PF02752">
    <property type="entry name" value="Arrestin_C"/>
    <property type="match status" value="1"/>
</dbReference>
<dbReference type="Proteomes" id="UP000603453">
    <property type="component" value="Unassembled WGS sequence"/>
</dbReference>
<dbReference type="GO" id="GO:0005829">
    <property type="term" value="C:cytosol"/>
    <property type="evidence" value="ECO:0007669"/>
    <property type="project" value="TreeGrafter"/>
</dbReference>
<evidence type="ECO:0000259" key="2">
    <source>
        <dbReference type="SMART" id="SM01017"/>
    </source>
</evidence>
<comment type="caution">
    <text evidence="3">The sequence shown here is derived from an EMBL/GenBank/DDBJ whole genome shotgun (WGS) entry which is preliminary data.</text>
</comment>
<dbReference type="GO" id="GO:0031625">
    <property type="term" value="F:ubiquitin protein ligase binding"/>
    <property type="evidence" value="ECO:0007669"/>
    <property type="project" value="TreeGrafter"/>
</dbReference>
<evidence type="ECO:0000256" key="1">
    <source>
        <dbReference type="SAM" id="MobiDB-lite"/>
    </source>
</evidence>
<dbReference type="AlphaFoldDB" id="A0A8H7RHQ6"/>
<dbReference type="GO" id="GO:0070086">
    <property type="term" value="P:ubiquitin-dependent endocytosis"/>
    <property type="evidence" value="ECO:0007669"/>
    <property type="project" value="TreeGrafter"/>
</dbReference>
<feature type="domain" description="Arrestin C-terminal-like" evidence="2">
    <location>
        <begin position="41"/>
        <end position="167"/>
    </location>
</feature>
<protein>
    <recommendedName>
        <fullName evidence="2">Arrestin C-terminal-like domain-containing protein</fullName>
    </recommendedName>
</protein>
<evidence type="ECO:0000313" key="3">
    <source>
        <dbReference type="EMBL" id="KAG2211189.1"/>
    </source>
</evidence>
<dbReference type="InterPro" id="IPR050357">
    <property type="entry name" value="Arrestin_domain-protein"/>
</dbReference>
<accession>A0A8H7RHQ6</accession>
<gene>
    <name evidence="3" type="ORF">INT47_006308</name>
</gene>
<keyword evidence="4" id="KW-1185">Reference proteome</keyword>
<dbReference type="InterPro" id="IPR014756">
    <property type="entry name" value="Ig_E-set"/>
</dbReference>
<name>A0A8H7RHQ6_9FUNG</name>
<dbReference type="InterPro" id="IPR011022">
    <property type="entry name" value="Arrestin_C-like"/>
</dbReference>
<dbReference type="GO" id="GO:0030674">
    <property type="term" value="F:protein-macromolecule adaptor activity"/>
    <property type="evidence" value="ECO:0007669"/>
    <property type="project" value="TreeGrafter"/>
</dbReference>
<proteinExistence type="predicted"/>
<reference evidence="3" key="1">
    <citation type="submission" date="2020-12" db="EMBL/GenBank/DDBJ databases">
        <title>Metabolic potential, ecology and presence of endohyphal bacteria is reflected in genomic diversity of Mucoromycotina.</title>
        <authorList>
            <person name="Muszewska A."/>
            <person name="Okrasinska A."/>
            <person name="Steczkiewicz K."/>
            <person name="Drgas O."/>
            <person name="Orlowska M."/>
            <person name="Perlinska-Lenart U."/>
            <person name="Aleksandrzak-Piekarczyk T."/>
            <person name="Szatraj K."/>
            <person name="Zielenkiewicz U."/>
            <person name="Pilsyk S."/>
            <person name="Malc E."/>
            <person name="Mieczkowski P."/>
            <person name="Kruszewska J.S."/>
            <person name="Biernat P."/>
            <person name="Pawlowska J."/>
        </authorList>
    </citation>
    <scope>NUCLEOTIDE SEQUENCE</scope>
    <source>
        <strain evidence="3">WA0000017839</strain>
    </source>
</reference>
<dbReference type="PANTHER" id="PTHR11188">
    <property type="entry name" value="ARRESTIN DOMAIN CONTAINING PROTEIN"/>
    <property type="match status" value="1"/>
</dbReference>
<sequence>MEHKTLLNQDSYKHNFVIEEKTKSIVSLDSAISAISTSKDVRNPIRIDLDHAHSYIYLPGEIISGFVTVEPCSRKNRGRVDIQLSCSFRVLSDDLHKATKKRSIFKVMINPIWIPENEYQSRFSLTIPPDLPAYNVNDESINGRIEYKLKATYEIAADMPLVLYPKTSVLILISAKISTTDPIYTVPIHSRKEISISIPRDVVLKNKKLRKGEKGTVSAKFSLRTCCFLPGQSIPFTLGIQHMAPVKQIQGIQVLLERITTLQGESGNSIDTTVIDKLILPLVCDLDDYSAYITDQVLHVPNNISPTSHTKGQEIVMPFSIQYSLKVLINMDMHNFLEDIPVRKRDRAYSMMTKIIGSLEQDGGGPAFFYGTTIELNLPVVIGTTSSSTLKQASSLTPVTLPNRLMMVNSPDDYHPLSSVPVRQQGFSNISRRLCSDPTFDRTNLIQQQHQFLSTASLFDQGERVMERPPSAPPLVDFQDLTSPPPY</sequence>
<evidence type="ECO:0000313" key="4">
    <source>
        <dbReference type="Proteomes" id="UP000603453"/>
    </source>
</evidence>
<feature type="non-terminal residue" evidence="3">
    <location>
        <position position="487"/>
    </location>
</feature>
<dbReference type="SMART" id="SM01017">
    <property type="entry name" value="Arrestin_C"/>
    <property type="match status" value="2"/>
</dbReference>